<proteinExistence type="predicted"/>
<dbReference type="RefSeq" id="WP_143005568.1">
    <property type="nucleotide sequence ID" value="NZ_FNJI01000043.1"/>
</dbReference>
<keyword evidence="1" id="KW-0812">Transmembrane</keyword>
<keyword evidence="3" id="KW-1185">Reference proteome</keyword>
<dbReference type="OrthoDB" id="5429596at2"/>
<name>A0A1H0V8E6_9BACT</name>
<evidence type="ECO:0000313" key="2">
    <source>
        <dbReference type="EMBL" id="SDP74829.1"/>
    </source>
</evidence>
<evidence type="ECO:0000256" key="1">
    <source>
        <dbReference type="SAM" id="Phobius"/>
    </source>
</evidence>
<gene>
    <name evidence="2" type="ORF">SAMN05660330_03934</name>
</gene>
<keyword evidence="1" id="KW-0472">Membrane</keyword>
<organism evidence="2 3">
    <name type="scientific">Desulforhopalus singaporensis</name>
    <dbReference type="NCBI Taxonomy" id="91360"/>
    <lineage>
        <taxon>Bacteria</taxon>
        <taxon>Pseudomonadati</taxon>
        <taxon>Thermodesulfobacteriota</taxon>
        <taxon>Desulfobulbia</taxon>
        <taxon>Desulfobulbales</taxon>
        <taxon>Desulfocapsaceae</taxon>
        <taxon>Desulforhopalus</taxon>
    </lineage>
</organism>
<feature type="transmembrane region" description="Helical" evidence="1">
    <location>
        <begin position="48"/>
        <end position="69"/>
    </location>
</feature>
<sequence length="103" mass="11680">METMHYIGFDVHKKTISYCIKNYQGCALDRGTIRSTRSALFTCPKGRIVPWIGAMEATMFTGWICDFLMPHAAGLCLLSKHQSIIIPLFIFCPILWTLFGTTM</sequence>
<dbReference type="Proteomes" id="UP000199073">
    <property type="component" value="Unassembled WGS sequence"/>
</dbReference>
<evidence type="ECO:0000313" key="3">
    <source>
        <dbReference type="Proteomes" id="UP000199073"/>
    </source>
</evidence>
<evidence type="ECO:0008006" key="4">
    <source>
        <dbReference type="Google" id="ProtNLM"/>
    </source>
</evidence>
<protein>
    <recommendedName>
        <fullName evidence="4">Transposase</fullName>
    </recommendedName>
</protein>
<dbReference type="EMBL" id="FNJI01000043">
    <property type="protein sequence ID" value="SDP74829.1"/>
    <property type="molecule type" value="Genomic_DNA"/>
</dbReference>
<reference evidence="2 3" key="1">
    <citation type="submission" date="2016-10" db="EMBL/GenBank/DDBJ databases">
        <authorList>
            <person name="de Groot N.N."/>
        </authorList>
    </citation>
    <scope>NUCLEOTIDE SEQUENCE [LARGE SCALE GENOMIC DNA]</scope>
    <source>
        <strain evidence="2 3">DSM 12130</strain>
    </source>
</reference>
<keyword evidence="1" id="KW-1133">Transmembrane helix</keyword>
<dbReference type="AlphaFoldDB" id="A0A1H0V8E6"/>
<accession>A0A1H0V8E6</accession>
<feature type="transmembrane region" description="Helical" evidence="1">
    <location>
        <begin position="81"/>
        <end position="99"/>
    </location>
</feature>
<dbReference type="STRING" id="91360.SAMN05660330_03934"/>